<feature type="compositionally biased region" description="Polar residues" evidence="1">
    <location>
        <begin position="155"/>
        <end position="166"/>
    </location>
</feature>
<feature type="compositionally biased region" description="Low complexity" evidence="1">
    <location>
        <begin position="241"/>
        <end position="251"/>
    </location>
</feature>
<organism evidence="3 4">
    <name type="scientific">Rhodococcus olei</name>
    <dbReference type="NCBI Taxonomy" id="2161675"/>
    <lineage>
        <taxon>Bacteria</taxon>
        <taxon>Bacillati</taxon>
        <taxon>Actinomycetota</taxon>
        <taxon>Actinomycetes</taxon>
        <taxon>Mycobacteriales</taxon>
        <taxon>Nocardiaceae</taxon>
        <taxon>Rhodococcus</taxon>
    </lineage>
</organism>
<evidence type="ECO:0000256" key="2">
    <source>
        <dbReference type="SAM" id="Phobius"/>
    </source>
</evidence>
<comment type="caution">
    <text evidence="3">The sequence shown here is derived from an EMBL/GenBank/DDBJ whole genome shotgun (WGS) entry which is preliminary data.</text>
</comment>
<sequence length="350" mass="36107">MSNPDDPRRPDERTPDGTEALPVGPDPTAEWSNRGSRPMPDQPTEQFDGARYTSDPYQAYGGVPPAEHPTQAHPTQAYPTEAYPTQAYPPQNGEQPTQAYPTQAYPPQNGEQPTRAYPTQGYPPPAANPTQAYPTYESYQAQQAAYPTQAYPTYDSQQAPNPTQAYQPYEGSGPTPVDEEKKGPGKGVLIAAFTVAGLLLAAVIGFGVALLGSGGTDSSTASAPTTSHAAAPTTPRPTTPPRTTQPEITPPDLSRIPGGVGEAIGAAGAAVGSVKSNDGSTLILDGIGGSQVTVTTDSSTRVIALGARSVADLKTGETVLVQGDRGSDGTVAARVIISTALPDLGRAGGN</sequence>
<keyword evidence="2" id="KW-1133">Transmembrane helix</keyword>
<feature type="compositionally biased region" description="Polar residues" evidence="1">
    <location>
        <begin position="88"/>
        <end position="112"/>
    </location>
</feature>
<feature type="region of interest" description="Disordered" evidence="1">
    <location>
        <begin position="1"/>
        <end position="182"/>
    </location>
</feature>
<dbReference type="Proteomes" id="UP001501183">
    <property type="component" value="Unassembled WGS sequence"/>
</dbReference>
<feature type="transmembrane region" description="Helical" evidence="2">
    <location>
        <begin position="188"/>
        <end position="212"/>
    </location>
</feature>
<keyword evidence="2" id="KW-0812">Transmembrane</keyword>
<dbReference type="EMBL" id="BAABFB010000063">
    <property type="protein sequence ID" value="GAA4485564.1"/>
    <property type="molecule type" value="Genomic_DNA"/>
</dbReference>
<proteinExistence type="predicted"/>
<evidence type="ECO:0000313" key="4">
    <source>
        <dbReference type="Proteomes" id="UP001501183"/>
    </source>
</evidence>
<keyword evidence="2" id="KW-0472">Membrane</keyword>
<dbReference type="RefSeq" id="WP_345349319.1">
    <property type="nucleotide sequence ID" value="NZ_BAABFB010000063.1"/>
</dbReference>
<feature type="compositionally biased region" description="Low complexity" evidence="1">
    <location>
        <begin position="139"/>
        <end position="154"/>
    </location>
</feature>
<evidence type="ECO:0000313" key="3">
    <source>
        <dbReference type="EMBL" id="GAA4485564.1"/>
    </source>
</evidence>
<protein>
    <recommendedName>
        <fullName evidence="5">DUF5666 domain-containing protein</fullName>
    </recommendedName>
</protein>
<feature type="compositionally biased region" description="Basic and acidic residues" evidence="1">
    <location>
        <begin position="1"/>
        <end position="16"/>
    </location>
</feature>
<evidence type="ECO:0000256" key="1">
    <source>
        <dbReference type="SAM" id="MobiDB-lite"/>
    </source>
</evidence>
<reference evidence="4" key="1">
    <citation type="journal article" date="2019" name="Int. J. Syst. Evol. Microbiol.">
        <title>The Global Catalogue of Microorganisms (GCM) 10K type strain sequencing project: providing services to taxonomists for standard genome sequencing and annotation.</title>
        <authorList>
            <consortium name="The Broad Institute Genomics Platform"/>
            <consortium name="The Broad Institute Genome Sequencing Center for Infectious Disease"/>
            <person name="Wu L."/>
            <person name="Ma J."/>
        </authorList>
    </citation>
    <scope>NUCLEOTIDE SEQUENCE [LARGE SCALE GENOMIC DNA]</scope>
    <source>
        <strain evidence="4">JCM 32206</strain>
    </source>
</reference>
<gene>
    <name evidence="3" type="ORF">GCM10023094_40560</name>
</gene>
<evidence type="ECO:0008006" key="5">
    <source>
        <dbReference type="Google" id="ProtNLM"/>
    </source>
</evidence>
<keyword evidence="4" id="KW-1185">Reference proteome</keyword>
<feature type="region of interest" description="Disordered" evidence="1">
    <location>
        <begin position="214"/>
        <end position="260"/>
    </location>
</feature>
<feature type="compositionally biased region" description="Low complexity" evidence="1">
    <location>
        <begin position="216"/>
        <end position="233"/>
    </location>
</feature>
<name>A0ABP8PES3_9NOCA</name>
<accession>A0ABP8PES3</accession>